<keyword evidence="2" id="KW-0859">Xylose metabolism</keyword>
<dbReference type="PIRSF" id="PIRSF000538">
    <property type="entry name" value="GlpK"/>
    <property type="match status" value="1"/>
</dbReference>
<dbReference type="PROSITE" id="PS00445">
    <property type="entry name" value="FGGY_KINASES_2"/>
    <property type="match status" value="1"/>
</dbReference>
<dbReference type="KEGG" id="atl:Athai_12510"/>
<evidence type="ECO:0000256" key="3">
    <source>
        <dbReference type="ARBA" id="ARBA00022679"/>
    </source>
</evidence>
<evidence type="ECO:0000259" key="6">
    <source>
        <dbReference type="Pfam" id="PF00370"/>
    </source>
</evidence>
<dbReference type="InterPro" id="IPR000577">
    <property type="entry name" value="Carb_kinase_FGGY"/>
</dbReference>
<feature type="domain" description="Carbohydrate kinase FGGY N-terminal" evidence="6">
    <location>
        <begin position="26"/>
        <end position="213"/>
    </location>
</feature>
<dbReference type="GO" id="GO:0016301">
    <property type="term" value="F:kinase activity"/>
    <property type="evidence" value="ECO:0007669"/>
    <property type="project" value="UniProtKB-KW"/>
</dbReference>
<evidence type="ECO:0000259" key="7">
    <source>
        <dbReference type="Pfam" id="PF02782"/>
    </source>
</evidence>
<keyword evidence="3 5" id="KW-0808">Transferase</keyword>
<dbReference type="InterPro" id="IPR018484">
    <property type="entry name" value="FGGY_N"/>
</dbReference>
<dbReference type="Pfam" id="PF00370">
    <property type="entry name" value="FGGY_N"/>
    <property type="match status" value="1"/>
</dbReference>
<gene>
    <name evidence="8" type="ORF">Athai_12510</name>
</gene>
<keyword evidence="4 5" id="KW-0418">Kinase</keyword>
<dbReference type="GO" id="GO:0016773">
    <property type="term" value="F:phosphotransferase activity, alcohol group as acceptor"/>
    <property type="evidence" value="ECO:0007669"/>
    <property type="project" value="InterPro"/>
</dbReference>
<dbReference type="EMBL" id="AP023355">
    <property type="protein sequence ID" value="BCJ33748.1"/>
    <property type="molecule type" value="Genomic_DNA"/>
</dbReference>
<proteinExistence type="inferred from homology"/>
<dbReference type="GO" id="GO:0042732">
    <property type="term" value="P:D-xylose metabolic process"/>
    <property type="evidence" value="ECO:0007669"/>
    <property type="project" value="UniProtKB-KW"/>
</dbReference>
<dbReference type="InterPro" id="IPR043129">
    <property type="entry name" value="ATPase_NBD"/>
</dbReference>
<dbReference type="InterPro" id="IPR018485">
    <property type="entry name" value="FGGY_C"/>
</dbReference>
<dbReference type="InterPro" id="IPR018483">
    <property type="entry name" value="Carb_kinase_FGGY_CS"/>
</dbReference>
<evidence type="ECO:0000256" key="1">
    <source>
        <dbReference type="ARBA" id="ARBA00009156"/>
    </source>
</evidence>
<sequence length="472" mass="47763">MAVDDAGGLLRDATVRYPTALAGLGAAQDAGAWWDAARTALRRIVTPGEPIAGVAVTSQGPTLVPVDAAGDPLGPALTWADRRATAESAALAAAVPAGRNGTDPYFGTAKLLWWARHGGLDGAHAVLCANSFVVAKLTGVFSFEESTASFFTGWDDDFDPAVAALGVPVGLLGDPLRCTDIVGTVGAGAAAATGLPAGTPVAAGAIDAVGAALEAGLLLPGDGVAEMTGFSTVSLRPMPRGTRVADMIHVRHCVPDTDLLLTAQVSTGALVDWVARLTGYDSAAVLDAEIPAARPGRLALLPSLLGERTPVWDPAARGAIAGLDLDVTAGDLLLAAYEGAALALRADLAAVARVLPDDGPLRALGGGARSRHWPQVKADVLGRDVVVPVAGHGAAHGAALLAGVAVGVWPDFAAVAPTGRRIAATFHPDPDRHAAYTERLPAVLALRDHLAGPAGLTATLRRTAAVPPRRST</sequence>
<name>A0A7R7DLD5_9ACTN</name>
<evidence type="ECO:0000313" key="8">
    <source>
        <dbReference type="EMBL" id="BCJ33748.1"/>
    </source>
</evidence>
<dbReference type="Gene3D" id="3.30.420.40">
    <property type="match status" value="2"/>
</dbReference>
<evidence type="ECO:0000256" key="2">
    <source>
        <dbReference type="ARBA" id="ARBA00022629"/>
    </source>
</evidence>
<organism evidence="8 9">
    <name type="scientific">Actinocatenispora thailandica</name>
    <dbReference type="NCBI Taxonomy" id="227318"/>
    <lineage>
        <taxon>Bacteria</taxon>
        <taxon>Bacillati</taxon>
        <taxon>Actinomycetota</taxon>
        <taxon>Actinomycetes</taxon>
        <taxon>Micromonosporales</taxon>
        <taxon>Micromonosporaceae</taxon>
        <taxon>Actinocatenispora</taxon>
    </lineage>
</organism>
<reference evidence="8 9" key="1">
    <citation type="submission" date="2020-08" db="EMBL/GenBank/DDBJ databases">
        <title>Whole genome shotgun sequence of Actinocatenispora thailandica NBRC 105041.</title>
        <authorList>
            <person name="Komaki H."/>
            <person name="Tamura T."/>
        </authorList>
    </citation>
    <scope>NUCLEOTIDE SEQUENCE [LARGE SCALE GENOMIC DNA]</scope>
    <source>
        <strain evidence="8 9">NBRC 105041</strain>
    </source>
</reference>
<dbReference type="AlphaFoldDB" id="A0A7R7DLD5"/>
<keyword evidence="9" id="KW-1185">Reference proteome</keyword>
<dbReference type="InterPro" id="IPR050406">
    <property type="entry name" value="FGGY_Carb_Kinase"/>
</dbReference>
<comment type="similarity">
    <text evidence="1 5">Belongs to the FGGY kinase family.</text>
</comment>
<evidence type="ECO:0000313" key="9">
    <source>
        <dbReference type="Proteomes" id="UP000611640"/>
    </source>
</evidence>
<dbReference type="Pfam" id="PF02782">
    <property type="entry name" value="FGGY_C"/>
    <property type="match status" value="1"/>
</dbReference>
<dbReference type="PANTHER" id="PTHR43095:SF5">
    <property type="entry name" value="XYLULOSE KINASE"/>
    <property type="match status" value="1"/>
</dbReference>
<evidence type="ECO:0000256" key="5">
    <source>
        <dbReference type="RuleBase" id="RU003733"/>
    </source>
</evidence>
<accession>A0A7R7DLD5</accession>
<dbReference type="Proteomes" id="UP000611640">
    <property type="component" value="Chromosome"/>
</dbReference>
<keyword evidence="2" id="KW-0119">Carbohydrate metabolism</keyword>
<protein>
    <submittedName>
        <fullName evidence="8">Sugar kinase</fullName>
    </submittedName>
</protein>
<evidence type="ECO:0000256" key="4">
    <source>
        <dbReference type="ARBA" id="ARBA00022777"/>
    </source>
</evidence>
<dbReference type="PANTHER" id="PTHR43095">
    <property type="entry name" value="SUGAR KINASE"/>
    <property type="match status" value="1"/>
</dbReference>
<dbReference type="SUPFAM" id="SSF53067">
    <property type="entry name" value="Actin-like ATPase domain"/>
    <property type="match status" value="2"/>
</dbReference>
<feature type="domain" description="Carbohydrate kinase FGGY C-terminal" evidence="7">
    <location>
        <begin position="260"/>
        <end position="405"/>
    </location>
</feature>